<dbReference type="InterPro" id="IPR016187">
    <property type="entry name" value="CTDL_fold"/>
</dbReference>
<dbReference type="InterPro" id="IPR016186">
    <property type="entry name" value="C-type_lectin-like/link_sf"/>
</dbReference>
<evidence type="ECO:0000256" key="3">
    <source>
        <dbReference type="SAM" id="Coils"/>
    </source>
</evidence>
<sequence length="312" mass="35753">MVTSWNSENKVKQTCNELEVQEDFTTDIYPLYSKMSRFTVRDGLSSRPYRLAAIILGLLSAVFVLVITGLSVHINRASESQNTLSLNTSRINSQLAQLQSEHNSLIESKKALQNKHSEDTKTIASLQSDMNRMTRLKNDLSSQNHDLQEEKRKLKSQITNLEDNCGKCLPNWLLMNNTCYYFAVSDAVSRKSWAGGRLECTKKGADLLVIDTKEKQEFIIDTLKALRYNLPFSYRNGFWIGLKDDHTEGIWKWLNKTTLTEGYWMDGEPNDDLGIEDCAAVYPTQNTWKAWNDAPCSFPLKWICEKEIDKTL</sequence>
<dbReference type="SMART" id="SM00034">
    <property type="entry name" value="CLECT"/>
    <property type="match status" value="1"/>
</dbReference>
<name>A0A4W4EXU6_ELEEL</name>
<evidence type="ECO:0000259" key="5">
    <source>
        <dbReference type="PROSITE" id="PS50041"/>
    </source>
</evidence>
<evidence type="ECO:0000313" key="6">
    <source>
        <dbReference type="Ensembl" id="ENSEEEP00000016110.2"/>
    </source>
</evidence>
<reference evidence="7" key="2">
    <citation type="journal article" date="2017" name="Sci. Adv.">
        <title>A tail of two voltages: Proteomic comparison of the three electric organs of the electric eel.</title>
        <authorList>
            <person name="Traeger L.L."/>
            <person name="Sabat G."/>
            <person name="Barrett-Wilt G.A."/>
            <person name="Wells G.B."/>
            <person name="Sussman M.R."/>
        </authorList>
    </citation>
    <scope>NUCLEOTIDE SEQUENCE [LARGE SCALE GENOMIC DNA]</scope>
</reference>
<protein>
    <recommendedName>
        <fullName evidence="5">C-type lectin domain-containing protein</fullName>
    </recommendedName>
</protein>
<dbReference type="GeneTree" id="ENSGT01030000234575"/>
<evidence type="ECO:0000256" key="4">
    <source>
        <dbReference type="SAM" id="Phobius"/>
    </source>
</evidence>
<reference evidence="6" key="5">
    <citation type="submission" date="2025-09" db="UniProtKB">
        <authorList>
            <consortium name="Ensembl"/>
        </authorList>
    </citation>
    <scope>IDENTIFICATION</scope>
</reference>
<dbReference type="SUPFAM" id="SSF90257">
    <property type="entry name" value="Myosin rod fragments"/>
    <property type="match status" value="1"/>
</dbReference>
<evidence type="ECO:0000256" key="2">
    <source>
        <dbReference type="ARBA" id="ARBA00023157"/>
    </source>
</evidence>
<dbReference type="InterPro" id="IPR050111">
    <property type="entry name" value="C-type_lectin/snaclec_domain"/>
</dbReference>
<feature type="domain" description="C-type lectin" evidence="5">
    <location>
        <begin position="175"/>
        <end position="305"/>
    </location>
</feature>
<accession>A0A4W4EXU6</accession>
<dbReference type="InterPro" id="IPR033989">
    <property type="entry name" value="CD209-like_CTLD"/>
</dbReference>
<keyword evidence="4" id="KW-0472">Membrane</keyword>
<dbReference type="Ensembl" id="ENSEEET00000016298.2">
    <property type="protein sequence ID" value="ENSEEEP00000016110.2"/>
    <property type="gene ID" value="ENSEEEG00000007971.2"/>
</dbReference>
<dbReference type="Pfam" id="PF00059">
    <property type="entry name" value="Lectin_C"/>
    <property type="match status" value="1"/>
</dbReference>
<organism evidence="6 7">
    <name type="scientific">Electrophorus electricus</name>
    <name type="common">Electric eel</name>
    <name type="synonym">Gymnotus electricus</name>
    <dbReference type="NCBI Taxonomy" id="8005"/>
    <lineage>
        <taxon>Eukaryota</taxon>
        <taxon>Metazoa</taxon>
        <taxon>Chordata</taxon>
        <taxon>Craniata</taxon>
        <taxon>Vertebrata</taxon>
        <taxon>Euteleostomi</taxon>
        <taxon>Actinopterygii</taxon>
        <taxon>Neopterygii</taxon>
        <taxon>Teleostei</taxon>
        <taxon>Ostariophysi</taxon>
        <taxon>Gymnotiformes</taxon>
        <taxon>Gymnotoidei</taxon>
        <taxon>Gymnotidae</taxon>
        <taxon>Electrophorus</taxon>
    </lineage>
</organism>
<dbReference type="PROSITE" id="PS00615">
    <property type="entry name" value="C_TYPE_LECTIN_1"/>
    <property type="match status" value="1"/>
</dbReference>
<dbReference type="Gene3D" id="3.10.100.10">
    <property type="entry name" value="Mannose-Binding Protein A, subunit A"/>
    <property type="match status" value="1"/>
</dbReference>
<keyword evidence="1" id="KW-0430">Lectin</keyword>
<reference evidence="7" key="1">
    <citation type="journal article" date="2014" name="Science">
        <title>Nonhuman genetics. Genomic basis for the convergent evolution of electric organs.</title>
        <authorList>
            <person name="Gallant J.R."/>
            <person name="Traeger L.L."/>
            <person name="Volkening J.D."/>
            <person name="Moffett H."/>
            <person name="Chen P.H."/>
            <person name="Novina C.D."/>
            <person name="Phillips G.N.Jr."/>
            <person name="Anand R."/>
            <person name="Wells G.B."/>
            <person name="Pinch M."/>
            <person name="Guth R."/>
            <person name="Unguez G.A."/>
            <person name="Albert J.S."/>
            <person name="Zakon H.H."/>
            <person name="Samanta M.P."/>
            <person name="Sussman M.R."/>
        </authorList>
    </citation>
    <scope>NUCLEOTIDE SEQUENCE [LARGE SCALE GENOMIC DNA]</scope>
</reference>
<keyword evidence="4" id="KW-0812">Transmembrane</keyword>
<dbReference type="Proteomes" id="UP000314983">
    <property type="component" value="Chromosome 13"/>
</dbReference>
<dbReference type="PROSITE" id="PS50041">
    <property type="entry name" value="C_TYPE_LECTIN_2"/>
    <property type="match status" value="1"/>
</dbReference>
<dbReference type="GO" id="GO:0030246">
    <property type="term" value="F:carbohydrate binding"/>
    <property type="evidence" value="ECO:0007669"/>
    <property type="project" value="UniProtKB-KW"/>
</dbReference>
<dbReference type="Gene3D" id="1.20.5.340">
    <property type="match status" value="1"/>
</dbReference>
<evidence type="ECO:0000313" key="7">
    <source>
        <dbReference type="Proteomes" id="UP000314983"/>
    </source>
</evidence>
<reference evidence="6" key="3">
    <citation type="submission" date="2020-05" db="EMBL/GenBank/DDBJ databases">
        <title>Electrophorus electricus (electric eel) genome, fEleEle1, primary haplotype.</title>
        <authorList>
            <person name="Myers G."/>
            <person name="Meyer A."/>
            <person name="Fedrigo O."/>
            <person name="Formenti G."/>
            <person name="Rhie A."/>
            <person name="Tracey A."/>
            <person name="Sims Y."/>
            <person name="Jarvis E.D."/>
        </authorList>
    </citation>
    <scope>NUCLEOTIDE SEQUENCE [LARGE SCALE GENOMIC DNA]</scope>
</reference>
<dbReference type="CDD" id="cd03590">
    <property type="entry name" value="CLECT_DC-SIGN_like"/>
    <property type="match status" value="1"/>
</dbReference>
<dbReference type="InterPro" id="IPR018378">
    <property type="entry name" value="C-type_lectin_CS"/>
</dbReference>
<dbReference type="OMA" id="CSHPLKW"/>
<feature type="transmembrane region" description="Helical" evidence="4">
    <location>
        <begin position="51"/>
        <end position="74"/>
    </location>
</feature>
<keyword evidence="2" id="KW-1015">Disulfide bond</keyword>
<keyword evidence="3" id="KW-0175">Coiled coil</keyword>
<dbReference type="STRING" id="8005.ENSEEEP00000016110"/>
<keyword evidence="7" id="KW-1185">Reference proteome</keyword>
<evidence type="ECO:0000256" key="1">
    <source>
        <dbReference type="ARBA" id="ARBA00022734"/>
    </source>
</evidence>
<dbReference type="PANTHER" id="PTHR22803">
    <property type="entry name" value="MANNOSE, PHOSPHOLIPASE, LECTIN RECEPTOR RELATED"/>
    <property type="match status" value="1"/>
</dbReference>
<gene>
    <name evidence="6" type="primary">FCER2</name>
</gene>
<proteinExistence type="predicted"/>
<feature type="coiled-coil region" evidence="3">
    <location>
        <begin position="95"/>
        <end position="164"/>
    </location>
</feature>
<dbReference type="InterPro" id="IPR001304">
    <property type="entry name" value="C-type_lectin-like"/>
</dbReference>
<reference evidence="6" key="4">
    <citation type="submission" date="2025-08" db="UniProtKB">
        <authorList>
            <consortium name="Ensembl"/>
        </authorList>
    </citation>
    <scope>IDENTIFICATION</scope>
</reference>
<keyword evidence="4" id="KW-1133">Transmembrane helix</keyword>
<dbReference type="AlphaFoldDB" id="A0A4W4EXU6"/>
<dbReference type="SUPFAM" id="SSF56436">
    <property type="entry name" value="C-type lectin-like"/>
    <property type="match status" value="1"/>
</dbReference>